<dbReference type="EMBL" id="VFQE01000002">
    <property type="protein sequence ID" value="TQN37606.1"/>
    <property type="molecule type" value="Genomic_DNA"/>
</dbReference>
<proteinExistence type="predicted"/>
<dbReference type="RefSeq" id="WP_211355308.1">
    <property type="nucleotide sequence ID" value="NZ_VFQE01000002.1"/>
</dbReference>
<protein>
    <submittedName>
        <fullName evidence="1">Polyketide cyclase/dehydrase/lipid transport protein</fullName>
    </submittedName>
</protein>
<dbReference type="Gene3D" id="3.30.530.20">
    <property type="match status" value="1"/>
</dbReference>
<sequence length="127" mass="13318">MPPITVRTEVDRPAETAFAYATDASQFPEWQAGVVSGHLDGSDGGPGVGARCVTVRRIGGAEHASTSELVRPDPPRAWAVRGLDGPIRAAVDVTVEPRGADRSTVAIAVDFTGHGIGRVLVPLLVRR</sequence>
<dbReference type="SUPFAM" id="SSF55961">
    <property type="entry name" value="Bet v1-like"/>
    <property type="match status" value="1"/>
</dbReference>
<dbReference type="InterPro" id="IPR019587">
    <property type="entry name" value="Polyketide_cyclase/dehydratase"/>
</dbReference>
<comment type="caution">
    <text evidence="1">The sequence shown here is derived from an EMBL/GenBank/DDBJ whole genome shotgun (WGS) entry which is preliminary data.</text>
</comment>
<dbReference type="Pfam" id="PF10604">
    <property type="entry name" value="Polyketide_cyc2"/>
    <property type="match status" value="1"/>
</dbReference>
<dbReference type="AlphaFoldDB" id="A0A543P0H4"/>
<evidence type="ECO:0000313" key="2">
    <source>
        <dbReference type="Proteomes" id="UP000319865"/>
    </source>
</evidence>
<reference evidence="1 2" key="1">
    <citation type="submission" date="2019-06" db="EMBL/GenBank/DDBJ databases">
        <title>Sequencing the genomes of 1000 actinobacteria strains.</title>
        <authorList>
            <person name="Klenk H.-P."/>
        </authorList>
    </citation>
    <scope>NUCLEOTIDE SEQUENCE [LARGE SCALE GENOMIC DNA]</scope>
    <source>
        <strain evidence="1 2">DSM 46837</strain>
    </source>
</reference>
<dbReference type="Proteomes" id="UP000319865">
    <property type="component" value="Unassembled WGS sequence"/>
</dbReference>
<gene>
    <name evidence="1" type="ORF">FHU33_4266</name>
</gene>
<accession>A0A543P0H4</accession>
<evidence type="ECO:0000313" key="1">
    <source>
        <dbReference type="EMBL" id="TQN37606.1"/>
    </source>
</evidence>
<name>A0A543P0H4_9ACTN</name>
<keyword evidence="2" id="KW-1185">Reference proteome</keyword>
<organism evidence="1 2">
    <name type="scientific">Blastococcus colisei</name>
    <dbReference type="NCBI Taxonomy" id="1564162"/>
    <lineage>
        <taxon>Bacteria</taxon>
        <taxon>Bacillati</taxon>
        <taxon>Actinomycetota</taxon>
        <taxon>Actinomycetes</taxon>
        <taxon>Geodermatophilales</taxon>
        <taxon>Geodermatophilaceae</taxon>
        <taxon>Blastococcus</taxon>
    </lineage>
</organism>
<dbReference type="InterPro" id="IPR023393">
    <property type="entry name" value="START-like_dom_sf"/>
</dbReference>